<accession>A0A8S2T239</accession>
<gene>
    <name evidence="2" type="ORF">OVA965_LOCUS35409</name>
    <name evidence="3" type="ORF">TMI583_LOCUS36373</name>
</gene>
<evidence type="ECO:0000313" key="2">
    <source>
        <dbReference type="EMBL" id="CAF1464867.1"/>
    </source>
</evidence>
<comment type="caution">
    <text evidence="3">The sequence shown here is derived from an EMBL/GenBank/DDBJ whole genome shotgun (WGS) entry which is preliminary data.</text>
</comment>
<proteinExistence type="predicted"/>
<dbReference type="EMBL" id="CAJNOK010030825">
    <property type="protein sequence ID" value="CAF1464867.1"/>
    <property type="molecule type" value="Genomic_DNA"/>
</dbReference>
<protein>
    <submittedName>
        <fullName evidence="3">Uncharacterized protein</fullName>
    </submittedName>
</protein>
<name>A0A8S2T239_9BILA</name>
<evidence type="ECO:0000313" key="3">
    <source>
        <dbReference type="EMBL" id="CAF4257657.1"/>
    </source>
</evidence>
<dbReference type="AlphaFoldDB" id="A0A8S2T239"/>
<feature type="non-terminal residue" evidence="3">
    <location>
        <position position="51"/>
    </location>
</feature>
<evidence type="ECO:0000256" key="1">
    <source>
        <dbReference type="SAM" id="MobiDB-lite"/>
    </source>
</evidence>
<dbReference type="Proteomes" id="UP000677228">
    <property type="component" value="Unassembled WGS sequence"/>
</dbReference>
<dbReference type="EMBL" id="CAJOBA010052698">
    <property type="protein sequence ID" value="CAF4257657.1"/>
    <property type="molecule type" value="Genomic_DNA"/>
</dbReference>
<organism evidence="3 4">
    <name type="scientific">Didymodactylos carnosus</name>
    <dbReference type="NCBI Taxonomy" id="1234261"/>
    <lineage>
        <taxon>Eukaryota</taxon>
        <taxon>Metazoa</taxon>
        <taxon>Spiralia</taxon>
        <taxon>Gnathifera</taxon>
        <taxon>Rotifera</taxon>
        <taxon>Eurotatoria</taxon>
        <taxon>Bdelloidea</taxon>
        <taxon>Philodinida</taxon>
        <taxon>Philodinidae</taxon>
        <taxon>Didymodactylos</taxon>
    </lineage>
</organism>
<evidence type="ECO:0000313" key="4">
    <source>
        <dbReference type="Proteomes" id="UP000682733"/>
    </source>
</evidence>
<dbReference type="Proteomes" id="UP000682733">
    <property type="component" value="Unassembled WGS sequence"/>
</dbReference>
<reference evidence="3" key="1">
    <citation type="submission" date="2021-02" db="EMBL/GenBank/DDBJ databases">
        <authorList>
            <person name="Nowell W R."/>
        </authorList>
    </citation>
    <scope>NUCLEOTIDE SEQUENCE</scope>
</reference>
<feature type="region of interest" description="Disordered" evidence="1">
    <location>
        <begin position="1"/>
        <end position="22"/>
    </location>
</feature>
<sequence>MLGETQSEDTAKHKQIAGGLDRAQRTGYGVDLTIEDNTLQTIPKIKQQHKV</sequence>